<accession>A0A2I0GDA8</accession>
<evidence type="ECO:0000313" key="3">
    <source>
        <dbReference type="Proteomes" id="UP000233551"/>
    </source>
</evidence>
<evidence type="ECO:0000256" key="1">
    <source>
        <dbReference type="SAM" id="MobiDB-lite"/>
    </source>
</evidence>
<comment type="caution">
    <text evidence="2">The sequence shown here is derived from an EMBL/GenBank/DDBJ whole genome shotgun (WGS) entry which is preliminary data.</text>
</comment>
<feature type="compositionally biased region" description="Basic residues" evidence="1">
    <location>
        <begin position="16"/>
        <end position="27"/>
    </location>
</feature>
<reference evidence="2 3" key="1">
    <citation type="submission" date="2017-11" db="EMBL/GenBank/DDBJ databases">
        <title>De-novo sequencing of pomegranate (Punica granatum L.) genome.</title>
        <authorList>
            <person name="Akparov Z."/>
            <person name="Amiraslanov A."/>
            <person name="Hajiyeva S."/>
            <person name="Abbasov M."/>
            <person name="Kaur K."/>
            <person name="Hamwieh A."/>
            <person name="Solovyev V."/>
            <person name="Salamov A."/>
            <person name="Braich B."/>
            <person name="Kosarev P."/>
            <person name="Mahmoud A."/>
            <person name="Hajiyev E."/>
            <person name="Babayeva S."/>
            <person name="Izzatullayeva V."/>
            <person name="Mammadov A."/>
            <person name="Mammadov A."/>
            <person name="Sharifova S."/>
            <person name="Ojaghi J."/>
            <person name="Eynullazada K."/>
            <person name="Bayramov B."/>
            <person name="Abdulazimova A."/>
            <person name="Shahmuradov I."/>
        </authorList>
    </citation>
    <scope>NUCLEOTIDE SEQUENCE [LARGE SCALE GENOMIC DNA]</scope>
    <source>
        <strain evidence="3">cv. AG2017</strain>
        <tissue evidence="2">Leaf</tissue>
    </source>
</reference>
<organism evidence="2 3">
    <name type="scientific">Punica granatum</name>
    <name type="common">Pomegranate</name>
    <dbReference type="NCBI Taxonomy" id="22663"/>
    <lineage>
        <taxon>Eukaryota</taxon>
        <taxon>Viridiplantae</taxon>
        <taxon>Streptophyta</taxon>
        <taxon>Embryophyta</taxon>
        <taxon>Tracheophyta</taxon>
        <taxon>Spermatophyta</taxon>
        <taxon>Magnoliopsida</taxon>
        <taxon>eudicotyledons</taxon>
        <taxon>Gunneridae</taxon>
        <taxon>Pentapetalae</taxon>
        <taxon>rosids</taxon>
        <taxon>malvids</taxon>
        <taxon>Myrtales</taxon>
        <taxon>Lythraceae</taxon>
        <taxon>Punica</taxon>
    </lineage>
</organism>
<dbReference type="EMBL" id="PGOL01045208">
    <property type="protein sequence ID" value="PKH48388.1"/>
    <property type="molecule type" value="Genomic_DNA"/>
</dbReference>
<feature type="compositionally biased region" description="Basic and acidic residues" evidence="1">
    <location>
        <begin position="1"/>
        <end position="15"/>
    </location>
</feature>
<evidence type="ECO:0000313" key="2">
    <source>
        <dbReference type="EMBL" id="PKH48388.1"/>
    </source>
</evidence>
<sequence length="100" mass="11167">MVKKKSENVPKDINHLHQHPHQKHGRSRPCGGMAQSSCCCPCLGDREVPVRVVLSGDSVLPIGRGPEENLPIILPLKLKNEDYEFPTCRGENEIDYVQVP</sequence>
<proteinExistence type="predicted"/>
<protein>
    <submittedName>
        <fullName evidence="2">Uncharacterized protein</fullName>
    </submittedName>
</protein>
<feature type="region of interest" description="Disordered" evidence="1">
    <location>
        <begin position="1"/>
        <end position="28"/>
    </location>
</feature>
<gene>
    <name evidence="2" type="ORF">CRG98_050359</name>
</gene>
<dbReference type="AlphaFoldDB" id="A0A2I0GDA8"/>
<dbReference type="Proteomes" id="UP000233551">
    <property type="component" value="Unassembled WGS sequence"/>
</dbReference>
<name>A0A2I0GDA8_PUNGR</name>
<keyword evidence="3" id="KW-1185">Reference proteome</keyword>